<feature type="transmembrane region" description="Helical" evidence="7">
    <location>
        <begin position="175"/>
        <end position="196"/>
    </location>
</feature>
<dbReference type="Gene3D" id="1.20.1630.10">
    <property type="entry name" value="Formate dehydrogenase/DMSO reductase domain"/>
    <property type="match status" value="1"/>
</dbReference>
<dbReference type="InterPro" id="IPR052049">
    <property type="entry name" value="Electron_transfer_protein"/>
</dbReference>
<evidence type="ECO:0000256" key="7">
    <source>
        <dbReference type="SAM" id="Phobius"/>
    </source>
</evidence>
<feature type="transmembrane region" description="Helical" evidence="7">
    <location>
        <begin position="282"/>
        <end position="305"/>
    </location>
</feature>
<dbReference type="EMBL" id="BONY01000097">
    <property type="protein sequence ID" value="GIH10525.1"/>
    <property type="molecule type" value="Genomic_DNA"/>
</dbReference>
<evidence type="ECO:0000256" key="2">
    <source>
        <dbReference type="ARBA" id="ARBA00008929"/>
    </source>
</evidence>
<dbReference type="AlphaFoldDB" id="A0A8J3VL63"/>
<keyword evidence="6 7" id="KW-0472">Membrane</keyword>
<dbReference type="PANTHER" id="PTHR34856:SF2">
    <property type="entry name" value="PROTEIN NRFD"/>
    <property type="match status" value="1"/>
</dbReference>
<accession>A0A8J3VL63</accession>
<evidence type="ECO:0008006" key="10">
    <source>
        <dbReference type="Google" id="ProtNLM"/>
    </source>
</evidence>
<proteinExistence type="inferred from homology"/>
<keyword evidence="9" id="KW-1185">Reference proteome</keyword>
<dbReference type="Pfam" id="PF03916">
    <property type="entry name" value="NrfD"/>
    <property type="match status" value="1"/>
</dbReference>
<sequence>MMLLDDAQHFVRDPDWTWYILFYFFFAGLSGGSYAIACLLRLFGKSEDEPAARLATYVAFVALLPCPVLLTLDLGQPLRFWHMLVNTSPGAEGPIFKYWSPMSVGAWALVIFGGFVTASFFDAWTRDRDRRFPRLPRGFLGGLWSLLGLVFGLFIAGYTGVLLSVSNQPVWSDTWTLGGLFLASGLSGSAALLGWLVRFRKPAQATAGVFSMSERVFQLLELVLIVAFVVTLIPTGALSRTFGLPWTALWLVALVGLARGLTTRTTARVSAAGDGTVAVKAVHAAATASLIVLIGILALRAAIIFSAQ</sequence>
<feature type="transmembrane region" description="Helical" evidence="7">
    <location>
        <begin position="142"/>
        <end position="163"/>
    </location>
</feature>
<evidence type="ECO:0000313" key="8">
    <source>
        <dbReference type="EMBL" id="GIH10525.1"/>
    </source>
</evidence>
<evidence type="ECO:0000256" key="6">
    <source>
        <dbReference type="ARBA" id="ARBA00023136"/>
    </source>
</evidence>
<evidence type="ECO:0000256" key="5">
    <source>
        <dbReference type="ARBA" id="ARBA00022989"/>
    </source>
</evidence>
<dbReference type="RefSeq" id="WP_203914238.1">
    <property type="nucleotide sequence ID" value="NZ_BONY01000097.1"/>
</dbReference>
<feature type="transmembrane region" description="Helical" evidence="7">
    <location>
        <begin position="216"/>
        <end position="237"/>
    </location>
</feature>
<protein>
    <recommendedName>
        <fullName evidence="10">Polysulfide reductase</fullName>
    </recommendedName>
</protein>
<comment type="caution">
    <text evidence="8">The sequence shown here is derived from an EMBL/GenBank/DDBJ whole genome shotgun (WGS) entry which is preliminary data.</text>
</comment>
<feature type="transmembrane region" description="Helical" evidence="7">
    <location>
        <begin position="54"/>
        <end position="78"/>
    </location>
</feature>
<evidence type="ECO:0000256" key="1">
    <source>
        <dbReference type="ARBA" id="ARBA00004651"/>
    </source>
</evidence>
<dbReference type="InterPro" id="IPR005614">
    <property type="entry name" value="NrfD-like"/>
</dbReference>
<dbReference type="PANTHER" id="PTHR34856">
    <property type="entry name" value="PROTEIN NRFD"/>
    <property type="match status" value="1"/>
</dbReference>
<dbReference type="GO" id="GO:0005886">
    <property type="term" value="C:plasma membrane"/>
    <property type="evidence" value="ECO:0007669"/>
    <property type="project" value="UniProtKB-SubCell"/>
</dbReference>
<keyword evidence="4 7" id="KW-0812">Transmembrane</keyword>
<comment type="subcellular location">
    <subcellularLocation>
        <location evidence="1">Cell membrane</location>
        <topology evidence="1">Multi-pass membrane protein</topology>
    </subcellularLocation>
</comment>
<name>A0A8J3VL63_9ACTN</name>
<feature type="transmembrane region" description="Helical" evidence="7">
    <location>
        <begin position="20"/>
        <end position="42"/>
    </location>
</feature>
<reference evidence="8" key="1">
    <citation type="submission" date="2021-01" db="EMBL/GenBank/DDBJ databases">
        <title>Whole genome shotgun sequence of Rhizocola hellebori NBRC 109834.</title>
        <authorList>
            <person name="Komaki H."/>
            <person name="Tamura T."/>
        </authorList>
    </citation>
    <scope>NUCLEOTIDE SEQUENCE</scope>
    <source>
        <strain evidence="8">NBRC 109834</strain>
    </source>
</reference>
<feature type="transmembrane region" description="Helical" evidence="7">
    <location>
        <begin position="98"/>
        <end position="121"/>
    </location>
</feature>
<keyword evidence="5 7" id="KW-1133">Transmembrane helix</keyword>
<evidence type="ECO:0000256" key="4">
    <source>
        <dbReference type="ARBA" id="ARBA00022692"/>
    </source>
</evidence>
<organism evidence="8 9">
    <name type="scientific">Rhizocola hellebori</name>
    <dbReference type="NCBI Taxonomy" id="1392758"/>
    <lineage>
        <taxon>Bacteria</taxon>
        <taxon>Bacillati</taxon>
        <taxon>Actinomycetota</taxon>
        <taxon>Actinomycetes</taxon>
        <taxon>Micromonosporales</taxon>
        <taxon>Micromonosporaceae</taxon>
        <taxon>Rhizocola</taxon>
    </lineage>
</organism>
<keyword evidence="3" id="KW-1003">Cell membrane</keyword>
<evidence type="ECO:0000313" key="9">
    <source>
        <dbReference type="Proteomes" id="UP000612899"/>
    </source>
</evidence>
<dbReference type="Proteomes" id="UP000612899">
    <property type="component" value="Unassembled WGS sequence"/>
</dbReference>
<feature type="transmembrane region" description="Helical" evidence="7">
    <location>
        <begin position="243"/>
        <end position="261"/>
    </location>
</feature>
<gene>
    <name evidence="8" type="ORF">Rhe02_85920</name>
</gene>
<evidence type="ECO:0000256" key="3">
    <source>
        <dbReference type="ARBA" id="ARBA00022475"/>
    </source>
</evidence>
<comment type="similarity">
    <text evidence="2">Belongs to the NrfD family.</text>
</comment>